<dbReference type="AlphaFoldDB" id="A0A1L3JK84"/>
<evidence type="ECO:0000256" key="1">
    <source>
        <dbReference type="ARBA" id="ARBA00022729"/>
    </source>
</evidence>
<dbReference type="Pfam" id="PF13517">
    <property type="entry name" value="FG-GAP_3"/>
    <property type="match status" value="2"/>
</dbReference>
<evidence type="ECO:0000259" key="2">
    <source>
        <dbReference type="Pfam" id="PF18962"/>
    </source>
</evidence>
<dbReference type="PANTHER" id="PTHR44103">
    <property type="entry name" value="PROPROTEIN CONVERTASE P"/>
    <property type="match status" value="1"/>
</dbReference>
<dbReference type="PANTHER" id="PTHR44103:SF1">
    <property type="entry name" value="PROPROTEIN CONVERTASE P"/>
    <property type="match status" value="1"/>
</dbReference>
<dbReference type="OrthoDB" id="9816120at2"/>
<reference evidence="3 4" key="1">
    <citation type="submission" date="2016-11" db="EMBL/GenBank/DDBJ databases">
        <title>Tenacibaculum sp. LPB0136, isolated from marine environment.</title>
        <authorList>
            <person name="Kim E."/>
            <person name="Yi H."/>
        </authorList>
    </citation>
    <scope>NUCLEOTIDE SEQUENCE [LARGE SCALE GENOMIC DNA]</scope>
    <source>
        <strain evidence="3 4">LPB0136</strain>
    </source>
</reference>
<dbReference type="InterPro" id="IPR026444">
    <property type="entry name" value="Secre_tail"/>
</dbReference>
<sequence>MKGIILFILIIASNVSFCQFRQPVVIDDDDLEHIKNIKIIDLNNDNQKDIIVSYSNNSIIWYKNENLNFTEMPAITNSMNKPVYIDYADIDGNGLEDLLVSNSADLSKIHVFKNMSDGTNWEETIIDENIPAGISRSMFADLDNDGDLDIISAHEIDVSIYLNTDGVFSNQISVANNSEYYNLVVKDYNNDGFVDFFVNSAFGLQLYTNNQDLTFTSQIITNELHALLETHDIDNDGDFDVFYRDNSQSGNIKTLKNDGVGNFSLFQSNNFNVGVVQNPSFKFINLDADTFSEVIYTPISPQEIRYRTNDGNGNLSTPNLIDSTYEYSYVTGGDLDNDSDNDIVWYAHSNFDTKRLGIIENELITLNLQDEESPRFKFFPNPVKDVLTITNLQNSKNLTIKILDIQGRLVYKNNEVPKFIVTTNWSDGLYLVQIDNTIFKVLKSSK</sequence>
<dbReference type="Proteomes" id="UP000181898">
    <property type="component" value="Chromosome"/>
</dbReference>
<dbReference type="EMBL" id="CP018155">
    <property type="protein sequence ID" value="APG65531.1"/>
    <property type="molecule type" value="Genomic_DNA"/>
</dbReference>
<keyword evidence="1" id="KW-0732">Signal</keyword>
<dbReference type="SUPFAM" id="SSF69318">
    <property type="entry name" value="Integrin alpha N-terminal domain"/>
    <property type="match status" value="1"/>
</dbReference>
<organism evidence="3 4">
    <name type="scientific">Tenacibaculum todarodis</name>
    <dbReference type="NCBI Taxonomy" id="1850252"/>
    <lineage>
        <taxon>Bacteria</taxon>
        <taxon>Pseudomonadati</taxon>
        <taxon>Bacteroidota</taxon>
        <taxon>Flavobacteriia</taxon>
        <taxon>Flavobacteriales</taxon>
        <taxon>Flavobacteriaceae</taxon>
        <taxon>Tenacibaculum</taxon>
    </lineage>
</organism>
<protein>
    <recommendedName>
        <fullName evidence="2">Secretion system C-terminal sorting domain-containing protein</fullName>
    </recommendedName>
</protein>
<evidence type="ECO:0000313" key="4">
    <source>
        <dbReference type="Proteomes" id="UP000181898"/>
    </source>
</evidence>
<evidence type="ECO:0000313" key="3">
    <source>
        <dbReference type="EMBL" id="APG65531.1"/>
    </source>
</evidence>
<gene>
    <name evidence="3" type="ORF">LPB136_09240</name>
</gene>
<dbReference type="InterPro" id="IPR028994">
    <property type="entry name" value="Integrin_alpha_N"/>
</dbReference>
<feature type="domain" description="Secretion system C-terminal sorting" evidence="2">
    <location>
        <begin position="379"/>
        <end position="437"/>
    </location>
</feature>
<dbReference type="STRING" id="1850252.LPB136_09240"/>
<name>A0A1L3JK84_9FLAO</name>
<accession>A0A1L3JK84</accession>
<proteinExistence type="predicted"/>
<dbReference type="RefSeq" id="WP_072556055.1">
    <property type="nucleotide sequence ID" value="NZ_CP018155.1"/>
</dbReference>
<dbReference type="Gene3D" id="2.130.10.130">
    <property type="entry name" value="Integrin alpha, N-terminal"/>
    <property type="match status" value="1"/>
</dbReference>
<dbReference type="InterPro" id="IPR013517">
    <property type="entry name" value="FG-GAP"/>
</dbReference>
<dbReference type="KEGG" id="ten:LPB136_09240"/>
<dbReference type="NCBIfam" id="TIGR04183">
    <property type="entry name" value="Por_Secre_tail"/>
    <property type="match status" value="1"/>
</dbReference>
<keyword evidence="4" id="KW-1185">Reference proteome</keyword>
<dbReference type="Pfam" id="PF18962">
    <property type="entry name" value="Por_Secre_tail"/>
    <property type="match status" value="1"/>
</dbReference>